<dbReference type="Proteomes" id="UP000248882">
    <property type="component" value="Unassembled WGS sequence"/>
</dbReference>
<protein>
    <submittedName>
        <fullName evidence="1">Capsule assembly protein Wzi</fullName>
    </submittedName>
</protein>
<keyword evidence="2" id="KW-1185">Reference proteome</keyword>
<gene>
    <name evidence="1" type="ORF">LV85_01532</name>
</gene>
<sequence>MKRLNEENHKMNRRLLLFLTFLCTTGTGFAQNIPLGFPILNDYLRREQVMDNLNSNFSFNYKPILVEKAFPAFTNSFLLDTVNGFEEKTPRLYSKNKAFKMALLPLQLNTVYNSSNPYGWGNGAIIPARGLQTLLSAGVSMNWGNLSVQLYPQFHWAQNLEFEEYPKNAPIQYFQIMKRDEGGTEKPVRFVGKNRTEVLPGNSHIQYNFGSFATGISTENISWGPGQFNSLLLSDNAEGFLHFTLKTTKPAKTFIGSFEGQYFMGKLDAYGGPYYSDSAYVDILKIKREISWRYFTGISISYNPKWTEGLSIGFSRTFQVYRKDMEDNFKAWFPIFAPLPKEGTGVIENIKLRQDQHVAVFARWVVKKANAEFYFEFLRNDHPLNWRDLFLNSEHSSAYILGFNKGFKIEHNKYIFVRSEYTHTQAPLNNIVREGGQGVGVYYNGQVKQGLTQKGQILGAGPGQSGNHLILEIRKANSFNSTGITLERLARDQNFYTNAKYANFNLLPWVDLSAGVFAEVVKGNLLVSGNLKTILSKNKNWLPVDNGLDGLGTKGENSFSIYSNIKIAYIL</sequence>
<accession>A0A2W7STY4</accession>
<evidence type="ECO:0000313" key="1">
    <source>
        <dbReference type="EMBL" id="PZX54192.1"/>
    </source>
</evidence>
<dbReference type="InterPro" id="IPR026950">
    <property type="entry name" value="Caps_assemb_Wzi"/>
</dbReference>
<dbReference type="Pfam" id="PF14052">
    <property type="entry name" value="Caps_assemb_Wzi"/>
    <property type="match status" value="1"/>
</dbReference>
<reference evidence="1 2" key="1">
    <citation type="submission" date="2018-06" db="EMBL/GenBank/DDBJ databases">
        <title>Genomic Encyclopedia of Archaeal and Bacterial Type Strains, Phase II (KMG-II): from individual species to whole genera.</title>
        <authorList>
            <person name="Goeker M."/>
        </authorList>
    </citation>
    <scope>NUCLEOTIDE SEQUENCE [LARGE SCALE GENOMIC DNA]</scope>
    <source>
        <strain evidence="1 2">DSM 19830</strain>
    </source>
</reference>
<dbReference type="InterPro" id="IPR038636">
    <property type="entry name" value="Wzi_sf"/>
</dbReference>
<dbReference type="AlphaFoldDB" id="A0A2W7STY4"/>
<name>A0A2W7STY4_9BACT</name>
<dbReference type="Gene3D" id="2.40.160.130">
    <property type="entry name" value="Capsule assembly protein Wzi"/>
    <property type="match status" value="1"/>
</dbReference>
<proteinExistence type="predicted"/>
<organism evidence="1 2">
    <name type="scientific">Algoriphagus chordae</name>
    <dbReference type="NCBI Taxonomy" id="237019"/>
    <lineage>
        <taxon>Bacteria</taxon>
        <taxon>Pseudomonadati</taxon>
        <taxon>Bacteroidota</taxon>
        <taxon>Cytophagia</taxon>
        <taxon>Cytophagales</taxon>
        <taxon>Cyclobacteriaceae</taxon>
        <taxon>Algoriphagus</taxon>
    </lineage>
</organism>
<dbReference type="EMBL" id="QKZT01000005">
    <property type="protein sequence ID" value="PZX54192.1"/>
    <property type="molecule type" value="Genomic_DNA"/>
</dbReference>
<comment type="caution">
    <text evidence="1">The sequence shown here is derived from an EMBL/GenBank/DDBJ whole genome shotgun (WGS) entry which is preliminary data.</text>
</comment>
<evidence type="ECO:0000313" key="2">
    <source>
        <dbReference type="Proteomes" id="UP000248882"/>
    </source>
</evidence>